<protein>
    <submittedName>
        <fullName evidence="2">Uncharacterized protein</fullName>
    </submittedName>
</protein>
<evidence type="ECO:0000313" key="3">
    <source>
        <dbReference type="Proteomes" id="UP001297422"/>
    </source>
</evidence>
<keyword evidence="1" id="KW-0812">Transmembrane</keyword>
<organism evidence="2 3">
    <name type="scientific">Mediterraneibacter gnavus</name>
    <name type="common">Ruminococcus gnavus</name>
    <dbReference type="NCBI Taxonomy" id="33038"/>
    <lineage>
        <taxon>Bacteria</taxon>
        <taxon>Bacillati</taxon>
        <taxon>Bacillota</taxon>
        <taxon>Clostridia</taxon>
        <taxon>Lachnospirales</taxon>
        <taxon>Lachnospiraceae</taxon>
        <taxon>Mediterraneibacter</taxon>
    </lineage>
</organism>
<comment type="caution">
    <text evidence="2">The sequence shown here is derived from an EMBL/GenBank/DDBJ whole genome shotgun (WGS) entry which is preliminary data.</text>
</comment>
<proteinExistence type="predicted"/>
<reference evidence="2" key="1">
    <citation type="submission" date="2021-10" db="EMBL/GenBank/DDBJ databases">
        <title>Collection of gut derived symbiotic bacterial strains cultured from healthy donors.</title>
        <authorList>
            <person name="Lin H."/>
            <person name="Littmann E."/>
            <person name="Claire K."/>
            <person name="Pamer E."/>
        </authorList>
    </citation>
    <scope>NUCLEOTIDE SEQUENCE</scope>
    <source>
        <strain evidence="2">MSK.23.4</strain>
    </source>
</reference>
<keyword evidence="1" id="KW-1133">Transmembrane helix</keyword>
<name>A0AAJ1B1T7_MEDGN</name>
<gene>
    <name evidence="2" type="ORF">LIQ10_21495</name>
</gene>
<keyword evidence="1" id="KW-0472">Membrane</keyword>
<evidence type="ECO:0000313" key="2">
    <source>
        <dbReference type="EMBL" id="MCB5496256.1"/>
    </source>
</evidence>
<dbReference type="AlphaFoldDB" id="A0AAJ1B1T7"/>
<dbReference type="EMBL" id="JAJBNC010000575">
    <property type="protein sequence ID" value="MCB5496256.1"/>
    <property type="molecule type" value="Genomic_DNA"/>
</dbReference>
<feature type="non-terminal residue" evidence="2">
    <location>
        <position position="65"/>
    </location>
</feature>
<feature type="transmembrane region" description="Helical" evidence="1">
    <location>
        <begin position="38"/>
        <end position="60"/>
    </location>
</feature>
<evidence type="ECO:0000256" key="1">
    <source>
        <dbReference type="SAM" id="Phobius"/>
    </source>
</evidence>
<dbReference type="RefSeq" id="WP_226973695.1">
    <property type="nucleotide sequence ID" value="NZ_JAJBNC010000575.1"/>
</dbReference>
<sequence length="65" mass="6909">MKVMPALLGGAVFSLFQGLPLGDWYTNFLSSTGISDALAVGVAVCNLTALYFIFALGYNLGEKFN</sequence>
<dbReference type="Proteomes" id="UP001297422">
    <property type="component" value="Unassembled WGS sequence"/>
</dbReference>
<accession>A0AAJ1B1T7</accession>